<evidence type="ECO:0000313" key="4">
    <source>
        <dbReference type="Proteomes" id="UP000184330"/>
    </source>
</evidence>
<feature type="domain" description="SET" evidence="2">
    <location>
        <begin position="132"/>
        <end position="276"/>
    </location>
</feature>
<dbReference type="InterPro" id="IPR001214">
    <property type="entry name" value="SET_dom"/>
</dbReference>
<dbReference type="InterPro" id="IPR011990">
    <property type="entry name" value="TPR-like_helical_dom_sf"/>
</dbReference>
<dbReference type="CDD" id="cd20071">
    <property type="entry name" value="SET_SMYD"/>
    <property type="match status" value="1"/>
</dbReference>
<reference evidence="3 4" key="1">
    <citation type="submission" date="2016-03" db="EMBL/GenBank/DDBJ databases">
        <authorList>
            <person name="Ploux O."/>
        </authorList>
    </citation>
    <scope>NUCLEOTIDE SEQUENCE [LARGE SCALE GENOMIC DNA]</scope>
    <source>
        <strain evidence="3 4">UAMH 11012</strain>
    </source>
</reference>
<dbReference type="AlphaFoldDB" id="A0A1L7WJE8"/>
<name>A0A1L7WJE8_9HELO</name>
<dbReference type="PANTHER" id="PTHR47332:SF6">
    <property type="entry name" value="SET DOMAIN-CONTAINING PROTEIN"/>
    <property type="match status" value="1"/>
</dbReference>
<protein>
    <recommendedName>
        <fullName evidence="2">SET domain-containing protein</fullName>
    </recommendedName>
</protein>
<dbReference type="InterPro" id="IPR046341">
    <property type="entry name" value="SET_dom_sf"/>
</dbReference>
<accession>A0A1L7WJE8</accession>
<evidence type="ECO:0000313" key="3">
    <source>
        <dbReference type="EMBL" id="CZR52870.1"/>
    </source>
</evidence>
<dbReference type="EMBL" id="FJOG01000003">
    <property type="protein sequence ID" value="CZR52870.1"/>
    <property type="molecule type" value="Genomic_DNA"/>
</dbReference>
<dbReference type="Pfam" id="PF00856">
    <property type="entry name" value="SET"/>
    <property type="match status" value="1"/>
</dbReference>
<gene>
    <name evidence="3" type="ORF">PAC_02747</name>
</gene>
<dbReference type="SUPFAM" id="SSF82199">
    <property type="entry name" value="SET domain"/>
    <property type="match status" value="1"/>
</dbReference>
<dbReference type="Gene3D" id="2.170.270.10">
    <property type="entry name" value="SET domain"/>
    <property type="match status" value="1"/>
</dbReference>
<dbReference type="OrthoDB" id="265717at2759"/>
<dbReference type="Gene3D" id="1.25.40.10">
    <property type="entry name" value="Tetratricopeptide repeat domain"/>
    <property type="match status" value="1"/>
</dbReference>
<sequence length="431" mass="48428">MLLFSLFASFFLFDLIHAGQHPLDVEFRANLSGNPDASQRNLSIEVLASDLNVAEGFDDYEHTQASGPWTHTPECIHSDDKTEEYCVYTNNSFAHGRGISFFTSPTIAVRIAELSAFTNQSVHDNVNNFEDPPWEVRDIPGKGNGLFATRELHRGDLILADTPVGVLQSDAFFLDYLIGYRYLHTAFDRLPDATKDLVMRTAAHSPGDPYMERINTNAFAGEFEDKPHFFLYPETSLINHDCRPNTLYYHDTSTLIHATYASRTILPGEEITITYINILQPRSERRAVLKQTWKFDCQCSLCSRSTSSNQESDTHIARINHLQTHLSDWSPTSIATPAMAEELIKLYELEGIHAAIGLGHMLAALAYNADGDVSMAKKHARLALKGGVVTDGSREKDEDDLRALRESPMTHWSYLARKIQELEGRMGKGRC</sequence>
<feature type="chain" id="PRO_5012544017" description="SET domain-containing protein" evidence="1">
    <location>
        <begin position="19"/>
        <end position="431"/>
    </location>
</feature>
<evidence type="ECO:0000256" key="1">
    <source>
        <dbReference type="SAM" id="SignalP"/>
    </source>
</evidence>
<dbReference type="STRING" id="576137.A0A1L7WJE8"/>
<organism evidence="3 4">
    <name type="scientific">Phialocephala subalpina</name>
    <dbReference type="NCBI Taxonomy" id="576137"/>
    <lineage>
        <taxon>Eukaryota</taxon>
        <taxon>Fungi</taxon>
        <taxon>Dikarya</taxon>
        <taxon>Ascomycota</taxon>
        <taxon>Pezizomycotina</taxon>
        <taxon>Leotiomycetes</taxon>
        <taxon>Helotiales</taxon>
        <taxon>Mollisiaceae</taxon>
        <taxon>Phialocephala</taxon>
        <taxon>Phialocephala fortinii species complex</taxon>
    </lineage>
</organism>
<dbReference type="Proteomes" id="UP000184330">
    <property type="component" value="Unassembled WGS sequence"/>
</dbReference>
<dbReference type="InterPro" id="IPR053185">
    <property type="entry name" value="SET_domain_protein"/>
</dbReference>
<keyword evidence="4" id="KW-1185">Reference proteome</keyword>
<feature type="signal peptide" evidence="1">
    <location>
        <begin position="1"/>
        <end position="18"/>
    </location>
</feature>
<dbReference type="SMART" id="SM00317">
    <property type="entry name" value="SET"/>
    <property type="match status" value="1"/>
</dbReference>
<keyword evidence="1" id="KW-0732">Signal</keyword>
<proteinExistence type="predicted"/>
<dbReference type="PANTHER" id="PTHR47332">
    <property type="entry name" value="SET DOMAIN-CONTAINING PROTEIN 5"/>
    <property type="match status" value="1"/>
</dbReference>
<dbReference type="PROSITE" id="PS50280">
    <property type="entry name" value="SET"/>
    <property type="match status" value="1"/>
</dbReference>
<evidence type="ECO:0000259" key="2">
    <source>
        <dbReference type="PROSITE" id="PS50280"/>
    </source>
</evidence>